<dbReference type="PANTHER" id="PTHR31412:SF2">
    <property type="entry name" value="ZINC METALLOPEPTIDASE EGY3, CHLOROPLASTIC-RELATED"/>
    <property type="match status" value="1"/>
</dbReference>
<gene>
    <name evidence="13" type="ORF">ERUC_LOCUS18523</name>
</gene>
<protein>
    <submittedName>
        <fullName evidence="13">Uncharacterized protein</fullName>
    </submittedName>
</protein>
<name>A0ABC8K4L7_ERUVS</name>
<feature type="region of interest" description="Disordered" evidence="12">
    <location>
        <begin position="34"/>
        <end position="87"/>
    </location>
</feature>
<keyword evidence="8" id="KW-0809">Transit peptide</keyword>
<dbReference type="AlphaFoldDB" id="A0ABC8K4L7"/>
<accession>A0ABC8K4L7</accession>
<proteinExistence type="inferred from homology"/>
<dbReference type="GO" id="GO:0006508">
    <property type="term" value="P:proteolysis"/>
    <property type="evidence" value="ECO:0007669"/>
    <property type="project" value="UniProtKB-KW"/>
</dbReference>
<evidence type="ECO:0000313" key="14">
    <source>
        <dbReference type="Proteomes" id="UP001642260"/>
    </source>
</evidence>
<evidence type="ECO:0000313" key="13">
    <source>
        <dbReference type="EMBL" id="CAH8352191.1"/>
    </source>
</evidence>
<evidence type="ECO:0000256" key="4">
    <source>
        <dbReference type="ARBA" id="ARBA00022640"/>
    </source>
</evidence>
<comment type="similarity">
    <text evidence="2">Belongs to the peptidase M50B family.</text>
</comment>
<comment type="subcellular location">
    <subcellularLocation>
        <location evidence="1">Plastid</location>
        <location evidence="1">Chloroplast membrane</location>
        <topology evidence="1">Multi-pass membrane protein</topology>
    </subcellularLocation>
</comment>
<sequence length="231" mass="26704">MVHVFVTVTIQYLQSFQKLWAKQSLRRNSPLRFSAVDDRVREPANNASSPVALAEEHKEDHSNNNGPPSPESTDEEDEEKSKQQEMDWKTDEEFKKFMGNPSIEAAIKLEKTRTYRKLKELNRESNNENPIIRIFNSLARDSSVREKERLEKAEEAFKALDLNKLKSCFGFDTFFATDVRRFEDGGIFIGNLRKPIDEVTPKLEAKLSEAAGRDVVVWFMEEKSNEITNRS</sequence>
<evidence type="ECO:0000256" key="7">
    <source>
        <dbReference type="ARBA" id="ARBA00022801"/>
    </source>
</evidence>
<evidence type="ECO:0000256" key="5">
    <source>
        <dbReference type="ARBA" id="ARBA00022670"/>
    </source>
</evidence>
<keyword evidence="9" id="KW-1133">Transmembrane helix</keyword>
<dbReference type="EMBL" id="CAKOAT010173377">
    <property type="protein sequence ID" value="CAH8352191.1"/>
    <property type="molecule type" value="Genomic_DNA"/>
</dbReference>
<evidence type="ECO:0000256" key="11">
    <source>
        <dbReference type="ARBA" id="ARBA00023136"/>
    </source>
</evidence>
<evidence type="ECO:0000256" key="10">
    <source>
        <dbReference type="ARBA" id="ARBA00023049"/>
    </source>
</evidence>
<evidence type="ECO:0000256" key="12">
    <source>
        <dbReference type="SAM" id="MobiDB-lite"/>
    </source>
</evidence>
<dbReference type="PANTHER" id="PTHR31412">
    <property type="entry name" value="ZINC METALLOPROTEASE EGY1"/>
    <property type="match status" value="1"/>
</dbReference>
<reference evidence="13 14" key="1">
    <citation type="submission" date="2022-03" db="EMBL/GenBank/DDBJ databases">
        <authorList>
            <person name="Macdonald S."/>
            <person name="Ahmed S."/>
            <person name="Newling K."/>
        </authorList>
    </citation>
    <scope>NUCLEOTIDE SEQUENCE [LARGE SCALE GENOMIC DNA]</scope>
</reference>
<keyword evidence="14" id="KW-1185">Reference proteome</keyword>
<evidence type="ECO:0000256" key="6">
    <source>
        <dbReference type="ARBA" id="ARBA00022692"/>
    </source>
</evidence>
<evidence type="ECO:0000256" key="3">
    <source>
        <dbReference type="ARBA" id="ARBA00022528"/>
    </source>
</evidence>
<keyword evidence="5" id="KW-0645">Protease</keyword>
<evidence type="ECO:0000256" key="1">
    <source>
        <dbReference type="ARBA" id="ARBA00004508"/>
    </source>
</evidence>
<dbReference type="GO" id="GO:0008237">
    <property type="term" value="F:metallopeptidase activity"/>
    <property type="evidence" value="ECO:0007669"/>
    <property type="project" value="UniProtKB-KW"/>
</dbReference>
<organism evidence="13 14">
    <name type="scientific">Eruca vesicaria subsp. sativa</name>
    <name type="common">Garden rocket</name>
    <name type="synonym">Eruca sativa</name>
    <dbReference type="NCBI Taxonomy" id="29727"/>
    <lineage>
        <taxon>Eukaryota</taxon>
        <taxon>Viridiplantae</taxon>
        <taxon>Streptophyta</taxon>
        <taxon>Embryophyta</taxon>
        <taxon>Tracheophyta</taxon>
        <taxon>Spermatophyta</taxon>
        <taxon>Magnoliopsida</taxon>
        <taxon>eudicotyledons</taxon>
        <taxon>Gunneridae</taxon>
        <taxon>Pentapetalae</taxon>
        <taxon>rosids</taxon>
        <taxon>malvids</taxon>
        <taxon>Brassicales</taxon>
        <taxon>Brassicaceae</taxon>
        <taxon>Brassiceae</taxon>
        <taxon>Eruca</taxon>
    </lineage>
</organism>
<dbReference type="GO" id="GO:0031969">
    <property type="term" value="C:chloroplast membrane"/>
    <property type="evidence" value="ECO:0007669"/>
    <property type="project" value="UniProtKB-SubCell"/>
</dbReference>
<comment type="caution">
    <text evidence="13">The sequence shown here is derived from an EMBL/GenBank/DDBJ whole genome shotgun (WGS) entry which is preliminary data.</text>
</comment>
<evidence type="ECO:0000256" key="8">
    <source>
        <dbReference type="ARBA" id="ARBA00022946"/>
    </source>
</evidence>
<keyword evidence="7" id="KW-0378">Hydrolase</keyword>
<keyword evidence="6" id="KW-0812">Transmembrane</keyword>
<keyword evidence="4" id="KW-0934">Plastid</keyword>
<evidence type="ECO:0000256" key="9">
    <source>
        <dbReference type="ARBA" id="ARBA00022989"/>
    </source>
</evidence>
<keyword evidence="11" id="KW-0472">Membrane</keyword>
<evidence type="ECO:0000256" key="2">
    <source>
        <dbReference type="ARBA" id="ARBA00007931"/>
    </source>
</evidence>
<dbReference type="Proteomes" id="UP001642260">
    <property type="component" value="Unassembled WGS sequence"/>
</dbReference>
<keyword evidence="10" id="KW-0482">Metalloprotease</keyword>
<dbReference type="InterPro" id="IPR044838">
    <property type="entry name" value="EGY1-like"/>
</dbReference>
<keyword evidence="3" id="KW-0150">Chloroplast</keyword>